<keyword evidence="1" id="KW-0539">Nucleus</keyword>
<dbReference type="AlphaFoldDB" id="A0AAV9Z3U1"/>
<evidence type="ECO:0000256" key="2">
    <source>
        <dbReference type="SAM" id="MobiDB-lite"/>
    </source>
</evidence>
<sequence length="1194" mass="133062">MDPKEPLKSAIDARKQTSHAHMLALMSTSTLETQLAESEALVRHLRMKLAYRDATFKASSLNFTASPYPSSATTTPPPSSHPPSDDAAASLYIMRASLRAVTTPPPFQEEDSASIEQNFQLGCKPIKPFCTEPEEFEFSKIWLGKSSSASLVKAAVALKADILKQESHQIRPERNPSNDAHTTEDTIGRCFSPLSPSLTIPTPITAFDFPSQALIVDLINLYFTQINIYVPLLHRPTFERHVRSNLHLRNNAFAATLLLVCAIGSRYSDDPDIAAEGMGCGWHWFNQTLEIPSSIGNHLFAQTTLYELQYFPVPPHSKPAGHSSASVFVSLRKDIGVHRVPQKRPSVEGELYKRALWVLIYLDGQMSCSLGRTCGTDYFDLDIEPPLEVDDEFWEDLIHPFEQPHGVPSTVKLFNCLLQLNHILSVGLAILYPTPKARYHLSIDSVREESLLVDLDSALNNWLDRVPEHLCWDPAQENQLFFDQSVALYAAYYYTQMLIHRPFIPMLRKSPSTALPSLAICTNAARSCANIVDIQRQRNQTSPAIINLGVVFTSAIILLLNVWSMRRKGEPEDITSELKHVQKCMNLVKLCEERWQLAGLLWDILAELMSVGHLPPPTKMNSGSSWFDMPTENTDTMNMDPAQATQDLEMMLEMVDTIWANTPVGLDADVWGTYLNSFHETPQESGEFMGSSDGNISITVGRQNLPLKNPEYISYRCLKVLVQTRSSPNVVCPAGASACRSDCAHKLEKNYHHGLASSLTSFPLLRVMAAPGLPLPELWDRIIGFIPPTPTLTPTLKHLALVCRTFAPAAQRSLFRRIFIEDGQKVEYERIRLVVDRSAITGAVVAGYLANLLASSPHLLPFVRELKVESKHAECYRILSEIPWANLRSLHFKNIFCFPSAARSAVEALVSMSSLRKLEISVYSGTLPNRRTAEWMQWILLSCSSHVEFLVPEGVYIDTAELSQGTNEHTASRCRPRLRELSLTNCKGISGLLLHAFDFTASSLRMVQCSDAYDPDIVPFMRRIGSCVEHLVVSSLDSELEQLDLAVIFPSLTTISAPTPPGLPQPKRAFDPSSGLAVHVYPSASSFNAMLRSVSPNNKISRVVFQARVNSFGSKSDIYERWFKGPIAEFEEVAASQLHALQVVEVQVDAAVTIQRRVRYYEPYDKVAGSVQNAFPKLHQNGLLAVSLLSPTDE</sequence>
<protein>
    <submittedName>
        <fullName evidence="4">Fungal-specific transcription factor domain-containing protein</fullName>
    </submittedName>
</protein>
<dbReference type="InterPro" id="IPR007219">
    <property type="entry name" value="XnlR_reg_dom"/>
</dbReference>
<comment type="caution">
    <text evidence="4">The sequence shown here is derived from an EMBL/GenBank/DDBJ whole genome shotgun (WGS) entry which is preliminary data.</text>
</comment>
<dbReference type="Pfam" id="PF04082">
    <property type="entry name" value="Fungal_trans"/>
    <property type="match status" value="1"/>
</dbReference>
<evidence type="ECO:0000313" key="5">
    <source>
        <dbReference type="Proteomes" id="UP001362999"/>
    </source>
</evidence>
<keyword evidence="5" id="KW-1185">Reference proteome</keyword>
<name>A0AAV9Z3U1_9AGAR</name>
<dbReference type="PANTHER" id="PTHR46910">
    <property type="entry name" value="TRANSCRIPTION FACTOR PDR1"/>
    <property type="match status" value="1"/>
</dbReference>
<reference evidence="4 5" key="1">
    <citation type="journal article" date="2024" name="J Genomics">
        <title>Draft genome sequencing and assembly of Favolaschia claudopus CIRM-BRFM 2984 isolated from oak limbs.</title>
        <authorList>
            <person name="Navarro D."/>
            <person name="Drula E."/>
            <person name="Chaduli D."/>
            <person name="Cazenave R."/>
            <person name="Ahrendt S."/>
            <person name="Wang J."/>
            <person name="Lipzen A."/>
            <person name="Daum C."/>
            <person name="Barry K."/>
            <person name="Grigoriev I.V."/>
            <person name="Favel A."/>
            <person name="Rosso M.N."/>
            <person name="Martin F."/>
        </authorList>
    </citation>
    <scope>NUCLEOTIDE SEQUENCE [LARGE SCALE GENOMIC DNA]</scope>
    <source>
        <strain evidence="4 5">CIRM-BRFM 2984</strain>
    </source>
</reference>
<dbReference type="InterPro" id="IPR050987">
    <property type="entry name" value="AtrR-like"/>
</dbReference>
<organism evidence="4 5">
    <name type="scientific">Favolaschia claudopus</name>
    <dbReference type="NCBI Taxonomy" id="2862362"/>
    <lineage>
        <taxon>Eukaryota</taxon>
        <taxon>Fungi</taxon>
        <taxon>Dikarya</taxon>
        <taxon>Basidiomycota</taxon>
        <taxon>Agaricomycotina</taxon>
        <taxon>Agaricomycetes</taxon>
        <taxon>Agaricomycetidae</taxon>
        <taxon>Agaricales</taxon>
        <taxon>Marasmiineae</taxon>
        <taxon>Mycenaceae</taxon>
        <taxon>Favolaschia</taxon>
    </lineage>
</organism>
<evidence type="ECO:0000256" key="1">
    <source>
        <dbReference type="ARBA" id="ARBA00023242"/>
    </source>
</evidence>
<dbReference type="GO" id="GO:0003677">
    <property type="term" value="F:DNA binding"/>
    <property type="evidence" value="ECO:0007669"/>
    <property type="project" value="InterPro"/>
</dbReference>
<proteinExistence type="predicted"/>
<dbReference type="GO" id="GO:0008270">
    <property type="term" value="F:zinc ion binding"/>
    <property type="evidence" value="ECO:0007669"/>
    <property type="project" value="InterPro"/>
</dbReference>
<evidence type="ECO:0000259" key="3">
    <source>
        <dbReference type="Pfam" id="PF04082"/>
    </source>
</evidence>
<feature type="domain" description="Xylanolytic transcriptional activator regulatory" evidence="3">
    <location>
        <begin position="219"/>
        <end position="463"/>
    </location>
</feature>
<evidence type="ECO:0000313" key="4">
    <source>
        <dbReference type="EMBL" id="KAK6969058.1"/>
    </source>
</evidence>
<dbReference type="EMBL" id="JAWWNJ010000235">
    <property type="protein sequence ID" value="KAK6969058.1"/>
    <property type="molecule type" value="Genomic_DNA"/>
</dbReference>
<dbReference type="CDD" id="cd12148">
    <property type="entry name" value="fungal_TF_MHR"/>
    <property type="match status" value="1"/>
</dbReference>
<gene>
    <name evidence="4" type="ORF">R3P38DRAFT_3244141</name>
</gene>
<dbReference type="Proteomes" id="UP001362999">
    <property type="component" value="Unassembled WGS sequence"/>
</dbReference>
<dbReference type="GO" id="GO:0003700">
    <property type="term" value="F:DNA-binding transcription factor activity"/>
    <property type="evidence" value="ECO:0007669"/>
    <property type="project" value="InterPro"/>
</dbReference>
<dbReference type="PANTHER" id="PTHR46910:SF38">
    <property type="entry name" value="ZN(2)-C6 FUNGAL-TYPE DOMAIN-CONTAINING PROTEIN"/>
    <property type="match status" value="1"/>
</dbReference>
<feature type="region of interest" description="Disordered" evidence="2">
    <location>
        <begin position="67"/>
        <end position="86"/>
    </location>
</feature>
<accession>A0AAV9Z3U1</accession>
<dbReference type="GO" id="GO:0006351">
    <property type="term" value="P:DNA-templated transcription"/>
    <property type="evidence" value="ECO:0007669"/>
    <property type="project" value="InterPro"/>
</dbReference>